<evidence type="ECO:0000256" key="4">
    <source>
        <dbReference type="ARBA" id="ARBA00022989"/>
    </source>
</evidence>
<dbReference type="InterPro" id="IPR027022">
    <property type="entry name" value="ABC_permease_BceB-typ"/>
</dbReference>
<feature type="transmembrane region" description="Helical" evidence="6">
    <location>
        <begin position="18"/>
        <end position="40"/>
    </location>
</feature>
<evidence type="ECO:0000259" key="7">
    <source>
        <dbReference type="Pfam" id="PF02687"/>
    </source>
</evidence>
<dbReference type="Pfam" id="PF02687">
    <property type="entry name" value="FtsX"/>
    <property type="match status" value="1"/>
</dbReference>
<protein>
    <recommendedName>
        <fullName evidence="7">ABC3 transporter permease C-terminal domain-containing protein</fullName>
    </recommendedName>
</protein>
<dbReference type="RefSeq" id="WP_071308337.1">
    <property type="nucleotide sequence ID" value="NZ_MLQR01000001.1"/>
</dbReference>
<dbReference type="GO" id="GO:0005886">
    <property type="term" value="C:plasma membrane"/>
    <property type="evidence" value="ECO:0007669"/>
    <property type="project" value="UniProtKB-SubCell"/>
</dbReference>
<dbReference type="PIRSF" id="PIRSF018968">
    <property type="entry name" value="ABC_permease_BceB"/>
    <property type="match status" value="1"/>
</dbReference>
<dbReference type="PANTHER" id="PTHR46795:SF3">
    <property type="entry name" value="ABC TRANSPORTER PERMEASE"/>
    <property type="match status" value="1"/>
</dbReference>
<organism evidence="8 9">
    <name type="scientific">Anaerobacillus alkalilacustris</name>
    <dbReference type="NCBI Taxonomy" id="393763"/>
    <lineage>
        <taxon>Bacteria</taxon>
        <taxon>Bacillati</taxon>
        <taxon>Bacillota</taxon>
        <taxon>Bacilli</taxon>
        <taxon>Bacillales</taxon>
        <taxon>Bacillaceae</taxon>
        <taxon>Anaerobacillus</taxon>
    </lineage>
</organism>
<feature type="transmembrane region" description="Helical" evidence="6">
    <location>
        <begin position="197"/>
        <end position="217"/>
    </location>
</feature>
<keyword evidence="2 6" id="KW-1003">Cell membrane</keyword>
<evidence type="ECO:0000256" key="6">
    <source>
        <dbReference type="PIRNR" id="PIRNR018968"/>
    </source>
</evidence>
<evidence type="ECO:0000256" key="3">
    <source>
        <dbReference type="ARBA" id="ARBA00022692"/>
    </source>
</evidence>
<accession>A0A1S2LYP3</accession>
<keyword evidence="5 6" id="KW-0472">Membrane</keyword>
<dbReference type="InterPro" id="IPR052536">
    <property type="entry name" value="ABC-4_Integral_Memb_Prot"/>
</dbReference>
<feature type="transmembrane region" description="Helical" evidence="6">
    <location>
        <begin position="109"/>
        <end position="139"/>
    </location>
</feature>
<evidence type="ECO:0000256" key="2">
    <source>
        <dbReference type="ARBA" id="ARBA00022475"/>
    </source>
</evidence>
<keyword evidence="6" id="KW-0813">Transport</keyword>
<dbReference type="GO" id="GO:0055085">
    <property type="term" value="P:transmembrane transport"/>
    <property type="evidence" value="ECO:0007669"/>
    <property type="project" value="UniProtKB-UniRule"/>
</dbReference>
<reference evidence="8 9" key="1">
    <citation type="submission" date="2016-10" db="EMBL/GenBank/DDBJ databases">
        <title>Draft genome sequences of four alkaliphilic bacteria belonging to the Anaerobacillus genus.</title>
        <authorList>
            <person name="Bassil N.M."/>
            <person name="Lloyd J.R."/>
        </authorList>
    </citation>
    <scope>NUCLEOTIDE SEQUENCE [LARGE SCALE GENOMIC DNA]</scope>
    <source>
        <strain evidence="8 9">DSM 18345</strain>
    </source>
</reference>
<feature type="domain" description="ABC3 transporter permease C-terminal" evidence="7">
    <location>
        <begin position="59"/>
        <end position="175"/>
    </location>
</feature>
<feature type="transmembrane region" description="Helical" evidence="6">
    <location>
        <begin position="537"/>
        <end position="559"/>
    </location>
</feature>
<gene>
    <name evidence="8" type="ORF">BKP37_03760</name>
</gene>
<keyword evidence="3 6" id="KW-0812">Transmembrane</keyword>
<keyword evidence="9" id="KW-1185">Reference proteome</keyword>
<feature type="transmembrane region" description="Helical" evidence="6">
    <location>
        <begin position="55"/>
        <end position="75"/>
    </location>
</feature>
<sequence length="661" mass="76560">MTYNQFIFKAVLYNFRKYLAYFFCITFSMTVFFLFTAIWFTPNFNEHTSAGTQQIVQIAGVISCVFSIFIITYSYQQFFKSRTKELAILLSYGLLHRDMKKMIIFENSFIFLTSLSVALISGSVFSRLIFMITTSILAIEDIHFSLTFQSFLWTTVAFIPIYALIVGLTLMKMKNNHVTNLLKTNRVKEMNREGNRFFMVLGLVIIITSFTLLTIYTSDFSNVDSMREVILLAVALCIVGVYLFLSHLMSLLYLFFNRKGKLFHQHILPLTEFASKFVQNRAIIFIVCLLSMGTVFFSTLSYTLYHQSYAIADNEQLFDVMMKDYEAVHLAEHMKIDHLLAQEDDRIIDKQKFNVAYLYAPEMDHTPWRTNKHVMAASVEEINEVLGTNFSVDQGHAIVIDFNQEYETITYFTETILLENNQSRYTFVNQGTEQHKLFDRYVFTQPIVILLNEAEMKTIVTDASTYELGTIYMFTFDDWLKSGAFVFQLKSELDSALEGIADQNLEAIETIKGRYNQPFIVHSKYDRYQHTKQVSGFALFIMSFISILFVVTACIVLYFKTFADAESDRKKLRLLRTVGITSSEIKAYVYTKLKMIIVLPIVFGSLLGLCLSVAINLYNVAEIEILNGTIFTNGLKIIGLYFIVIGVYYYWLRMTYRRTVE</sequence>
<dbReference type="InterPro" id="IPR003838">
    <property type="entry name" value="ABC3_permease_C"/>
</dbReference>
<evidence type="ECO:0000256" key="5">
    <source>
        <dbReference type="ARBA" id="ARBA00023136"/>
    </source>
</evidence>
<evidence type="ECO:0000313" key="8">
    <source>
        <dbReference type="EMBL" id="OIJ17612.1"/>
    </source>
</evidence>
<feature type="transmembrane region" description="Helical" evidence="6">
    <location>
        <begin position="630"/>
        <end position="651"/>
    </location>
</feature>
<feature type="transmembrane region" description="Helical" evidence="6">
    <location>
        <begin position="596"/>
        <end position="618"/>
    </location>
</feature>
<dbReference type="AlphaFoldDB" id="A0A1S2LYP3"/>
<dbReference type="Proteomes" id="UP000179524">
    <property type="component" value="Unassembled WGS sequence"/>
</dbReference>
<keyword evidence="4 6" id="KW-1133">Transmembrane helix</keyword>
<name>A0A1S2LYP3_9BACI</name>
<comment type="caution">
    <text evidence="8">The sequence shown here is derived from an EMBL/GenBank/DDBJ whole genome shotgun (WGS) entry which is preliminary data.</text>
</comment>
<feature type="transmembrane region" description="Helical" evidence="6">
    <location>
        <begin position="151"/>
        <end position="171"/>
    </location>
</feature>
<dbReference type="EMBL" id="MLQR01000001">
    <property type="protein sequence ID" value="OIJ17612.1"/>
    <property type="molecule type" value="Genomic_DNA"/>
</dbReference>
<dbReference type="PANTHER" id="PTHR46795">
    <property type="entry name" value="ABC TRANSPORTER PERMEASE-RELATED-RELATED"/>
    <property type="match status" value="1"/>
</dbReference>
<comment type="subcellular location">
    <subcellularLocation>
        <location evidence="1 6">Cell membrane</location>
        <topology evidence="1 6">Multi-pass membrane protein</topology>
    </subcellularLocation>
</comment>
<evidence type="ECO:0000256" key="1">
    <source>
        <dbReference type="ARBA" id="ARBA00004651"/>
    </source>
</evidence>
<feature type="transmembrane region" description="Helical" evidence="6">
    <location>
        <begin position="282"/>
        <end position="305"/>
    </location>
</feature>
<evidence type="ECO:0000313" key="9">
    <source>
        <dbReference type="Proteomes" id="UP000179524"/>
    </source>
</evidence>
<proteinExistence type="inferred from homology"/>
<comment type="similarity">
    <text evidence="6">Belongs to the ABC-4 integral membrane protein family.</text>
</comment>
<feature type="transmembrane region" description="Helical" evidence="6">
    <location>
        <begin position="229"/>
        <end position="256"/>
    </location>
</feature>